<dbReference type="PROSITE" id="PS52016">
    <property type="entry name" value="TONB_DEPENDENT_REC_3"/>
    <property type="match status" value="1"/>
</dbReference>
<dbReference type="InterPro" id="IPR012910">
    <property type="entry name" value="Plug_dom"/>
</dbReference>
<evidence type="ECO:0000256" key="4">
    <source>
        <dbReference type="ARBA" id="ARBA00022692"/>
    </source>
</evidence>
<dbReference type="SUPFAM" id="SSF56935">
    <property type="entry name" value="Porins"/>
    <property type="match status" value="1"/>
</dbReference>
<keyword evidence="4 7" id="KW-0812">Transmembrane</keyword>
<name>A0A923PG22_9BACT</name>
<comment type="subcellular location">
    <subcellularLocation>
        <location evidence="1 7">Cell outer membrane</location>
        <topology evidence="1 7">Multi-pass membrane protein</topology>
    </subcellularLocation>
</comment>
<keyword evidence="8" id="KW-0732">Signal</keyword>
<comment type="caution">
    <text evidence="10">The sequence shown here is derived from an EMBL/GenBank/DDBJ whole genome shotgun (WGS) entry which is preliminary data.</text>
</comment>
<dbReference type="RefSeq" id="WP_187465519.1">
    <property type="nucleotide sequence ID" value="NZ_JACSIT010000067.1"/>
</dbReference>
<evidence type="ECO:0000256" key="7">
    <source>
        <dbReference type="PROSITE-ProRule" id="PRU01360"/>
    </source>
</evidence>
<dbReference type="Proteomes" id="UP000650081">
    <property type="component" value="Unassembled WGS sequence"/>
</dbReference>
<dbReference type="NCBIfam" id="TIGR04057">
    <property type="entry name" value="SusC_RagA_signa"/>
    <property type="match status" value="1"/>
</dbReference>
<dbReference type="Gene3D" id="2.40.170.20">
    <property type="entry name" value="TonB-dependent receptor, beta-barrel domain"/>
    <property type="match status" value="1"/>
</dbReference>
<dbReference type="Pfam" id="PF13715">
    <property type="entry name" value="CarbopepD_reg_2"/>
    <property type="match status" value="1"/>
</dbReference>
<dbReference type="AlphaFoldDB" id="A0A923PG22"/>
<keyword evidence="2 7" id="KW-0813">Transport</keyword>
<evidence type="ECO:0000256" key="8">
    <source>
        <dbReference type="SAM" id="SignalP"/>
    </source>
</evidence>
<evidence type="ECO:0000256" key="1">
    <source>
        <dbReference type="ARBA" id="ARBA00004571"/>
    </source>
</evidence>
<dbReference type="EMBL" id="JACSIT010000067">
    <property type="protein sequence ID" value="MBC6993407.1"/>
    <property type="molecule type" value="Genomic_DNA"/>
</dbReference>
<evidence type="ECO:0000256" key="6">
    <source>
        <dbReference type="ARBA" id="ARBA00023237"/>
    </source>
</evidence>
<comment type="similarity">
    <text evidence="7">Belongs to the TonB-dependent receptor family.</text>
</comment>
<evidence type="ECO:0000256" key="2">
    <source>
        <dbReference type="ARBA" id="ARBA00022448"/>
    </source>
</evidence>
<accession>A0A923PG22</accession>
<dbReference type="SUPFAM" id="SSF49464">
    <property type="entry name" value="Carboxypeptidase regulatory domain-like"/>
    <property type="match status" value="1"/>
</dbReference>
<evidence type="ECO:0000256" key="3">
    <source>
        <dbReference type="ARBA" id="ARBA00022452"/>
    </source>
</evidence>
<evidence type="ECO:0000313" key="10">
    <source>
        <dbReference type="EMBL" id="MBC6993407.1"/>
    </source>
</evidence>
<dbReference type="InterPro" id="IPR036942">
    <property type="entry name" value="Beta-barrel_TonB_sf"/>
</dbReference>
<reference evidence="10" key="1">
    <citation type="submission" date="2020-08" db="EMBL/GenBank/DDBJ databases">
        <title>Lewinella bacteria from marine environments.</title>
        <authorList>
            <person name="Zhong Y."/>
        </authorList>
    </citation>
    <scope>NUCLEOTIDE SEQUENCE</scope>
    <source>
        <strain evidence="10">KCTC 42187</strain>
    </source>
</reference>
<dbReference type="Pfam" id="PF07715">
    <property type="entry name" value="Plug"/>
    <property type="match status" value="1"/>
</dbReference>
<dbReference type="InterPro" id="IPR023997">
    <property type="entry name" value="TonB-dep_OMP_SusC/RagA_CS"/>
</dbReference>
<proteinExistence type="inferred from homology"/>
<dbReference type="InterPro" id="IPR039426">
    <property type="entry name" value="TonB-dep_rcpt-like"/>
</dbReference>
<keyword evidence="6 7" id="KW-0998">Cell outer membrane</keyword>
<protein>
    <submittedName>
        <fullName evidence="10">SusC/RagA family TonB-linked outer membrane protein</fullName>
    </submittedName>
</protein>
<dbReference type="InterPro" id="IPR023996">
    <property type="entry name" value="TonB-dep_OMP_SusC/RagA"/>
</dbReference>
<evidence type="ECO:0000256" key="5">
    <source>
        <dbReference type="ARBA" id="ARBA00023136"/>
    </source>
</evidence>
<evidence type="ECO:0000259" key="9">
    <source>
        <dbReference type="Pfam" id="PF07715"/>
    </source>
</evidence>
<keyword evidence="3 7" id="KW-1134">Transmembrane beta strand</keyword>
<feature type="chain" id="PRO_5038077504" evidence="8">
    <location>
        <begin position="22"/>
        <end position="1080"/>
    </location>
</feature>
<dbReference type="NCBIfam" id="TIGR04056">
    <property type="entry name" value="OMP_RagA_SusC"/>
    <property type="match status" value="1"/>
</dbReference>
<sequence length="1080" mass="117345">MLHSRTWATLLGLLFAVTLTAQNQFPISGQVTDADSGEPLVGASVFARGRSAGTVTDAEGKFTFAVSSAGETIVFSYTGYETQELYLVGAAGAADVVVAMEVGTALSEVVVTALGLKRDYRELGYAVQQIGGEALTDVQAVNFLDNLAGQVAGLRVTTGATGVGSTSQIVIRGQTSFANNNPLFIVDGTPINNNTIINVTNEAAAGFQEIDFGNGAMEVNPADVESVSVLKGASAAALYGTRAANGVVVITTKSGGRKPGLGVSFNSSFTVDNPFQLPRFQNEFGQGQGGAFAFVDGLGAGTSDNITYSYGQRLDVGNSAPQFDSPVTLPDGRVVRGGDVAVHGGRPITPTPLVSQPDNVKDFFRTGTTAINNLAISGGGEFGDFRLSATDLRSASYIPGVNLDRKTLFGKFSFRPTDKLTVNANLSYVNSQSDNRPGAGYGSENIGYSLFAWYPRQANTESLRNYWQPGLEGTQQYSFNYTFFDNPFFTLLENRNPFNRDRLFGNLSASYEFSPTLRATVRSGMDYSNEQRRFLRNFSSNRFVQGGYAENDVFYREINTDVLLDYRPQLSGNFSLNLLAGANRLDQEARNTQRQALTLAQPGIFRLSNAASPVEIFDQVARKRINSVYALAKIGFKNFLYLDVTGRNDWSSALATPTNADNTSFFYPSVSLSFLADRAFDLPQAISFLQLRANWAQVGNDTDPYRTSSTFVARTPFGGQPTFSEQAVLAAANLLPEQTTSTEVGVDVRLADDRIGLDLTYFTQQTENQILSLPVPLSSGYREQIINGGSVSANGLEAILSLRPVWTDKFKWQSRFNFSTTRARVDALPEGTERFTLAFSRVYNSVDQTVFFIVEPGGEIGDIWGTGYLKNEAGEFVLTAAGNYIADNTLRKLGNANPDFMLGFQNNFRFGNFDLGLLLDWRQGGEVVSRTLALAAVGGQLEETANRPETGIIAQGVQNTGSSENPVYVPNTVAISAESYYRSFYDRNHEENNIYDASFLKIREVSLTYRLGREQLSDTFLSSLGSLSISVIGRNLYAFTKIPHFDPEQFAIQGQNLVGGVEDISYPTARSFGINLGVEF</sequence>
<feature type="domain" description="TonB-dependent receptor plug" evidence="9">
    <location>
        <begin position="121"/>
        <end position="247"/>
    </location>
</feature>
<dbReference type="Gene3D" id="2.60.40.1120">
    <property type="entry name" value="Carboxypeptidase-like, regulatory domain"/>
    <property type="match status" value="1"/>
</dbReference>
<evidence type="ECO:0000313" key="11">
    <source>
        <dbReference type="Proteomes" id="UP000650081"/>
    </source>
</evidence>
<dbReference type="Gene3D" id="2.170.130.10">
    <property type="entry name" value="TonB-dependent receptor, plug domain"/>
    <property type="match status" value="1"/>
</dbReference>
<dbReference type="InterPro" id="IPR008969">
    <property type="entry name" value="CarboxyPept-like_regulatory"/>
</dbReference>
<feature type="signal peptide" evidence="8">
    <location>
        <begin position="1"/>
        <end position="21"/>
    </location>
</feature>
<gene>
    <name evidence="10" type="ORF">H9S92_04490</name>
</gene>
<keyword evidence="11" id="KW-1185">Reference proteome</keyword>
<organism evidence="10 11">
    <name type="scientific">Neolewinella lacunae</name>
    <dbReference type="NCBI Taxonomy" id="1517758"/>
    <lineage>
        <taxon>Bacteria</taxon>
        <taxon>Pseudomonadati</taxon>
        <taxon>Bacteroidota</taxon>
        <taxon>Saprospiria</taxon>
        <taxon>Saprospirales</taxon>
        <taxon>Lewinellaceae</taxon>
        <taxon>Neolewinella</taxon>
    </lineage>
</organism>
<dbReference type="GO" id="GO:0009279">
    <property type="term" value="C:cell outer membrane"/>
    <property type="evidence" value="ECO:0007669"/>
    <property type="project" value="UniProtKB-SubCell"/>
</dbReference>
<keyword evidence="5 7" id="KW-0472">Membrane</keyword>
<dbReference type="InterPro" id="IPR037066">
    <property type="entry name" value="Plug_dom_sf"/>
</dbReference>